<organism evidence="2 3">
    <name type="scientific">Rhizophlyctis rosea</name>
    <dbReference type="NCBI Taxonomy" id="64517"/>
    <lineage>
        <taxon>Eukaryota</taxon>
        <taxon>Fungi</taxon>
        <taxon>Fungi incertae sedis</taxon>
        <taxon>Chytridiomycota</taxon>
        <taxon>Chytridiomycota incertae sedis</taxon>
        <taxon>Chytridiomycetes</taxon>
        <taxon>Rhizophlyctidales</taxon>
        <taxon>Rhizophlyctidaceae</taxon>
        <taxon>Rhizophlyctis</taxon>
    </lineage>
</organism>
<proteinExistence type="predicted"/>
<evidence type="ECO:0000313" key="2">
    <source>
        <dbReference type="EMBL" id="KAJ3054647.1"/>
    </source>
</evidence>
<feature type="compositionally biased region" description="Pro residues" evidence="1">
    <location>
        <begin position="94"/>
        <end position="109"/>
    </location>
</feature>
<gene>
    <name evidence="2" type="ORF">HK097_001203</name>
</gene>
<dbReference type="Proteomes" id="UP001212841">
    <property type="component" value="Unassembled WGS sequence"/>
</dbReference>
<keyword evidence="3" id="KW-1185">Reference proteome</keyword>
<feature type="compositionally biased region" description="Polar residues" evidence="1">
    <location>
        <begin position="46"/>
        <end position="64"/>
    </location>
</feature>
<accession>A0AAD5SH09</accession>
<dbReference type="EMBL" id="JADGJD010000123">
    <property type="protein sequence ID" value="KAJ3054647.1"/>
    <property type="molecule type" value="Genomic_DNA"/>
</dbReference>
<name>A0AAD5SH09_9FUNG</name>
<protein>
    <submittedName>
        <fullName evidence="2">Uncharacterized protein</fullName>
    </submittedName>
</protein>
<comment type="caution">
    <text evidence="2">The sequence shown here is derived from an EMBL/GenBank/DDBJ whole genome shotgun (WGS) entry which is preliminary data.</text>
</comment>
<feature type="compositionally biased region" description="Acidic residues" evidence="1">
    <location>
        <begin position="76"/>
        <end position="89"/>
    </location>
</feature>
<feature type="compositionally biased region" description="Basic and acidic residues" evidence="1">
    <location>
        <begin position="115"/>
        <end position="124"/>
    </location>
</feature>
<reference evidence="2" key="1">
    <citation type="submission" date="2020-05" db="EMBL/GenBank/DDBJ databases">
        <title>Phylogenomic resolution of chytrid fungi.</title>
        <authorList>
            <person name="Stajich J.E."/>
            <person name="Amses K."/>
            <person name="Simmons R."/>
            <person name="Seto K."/>
            <person name="Myers J."/>
            <person name="Bonds A."/>
            <person name="Quandt C.A."/>
            <person name="Barry K."/>
            <person name="Liu P."/>
            <person name="Grigoriev I."/>
            <person name="Longcore J.E."/>
            <person name="James T.Y."/>
        </authorList>
    </citation>
    <scope>NUCLEOTIDE SEQUENCE</scope>
    <source>
        <strain evidence="2">JEL0318</strain>
    </source>
</reference>
<feature type="region of interest" description="Disordered" evidence="1">
    <location>
        <begin position="19"/>
        <end position="124"/>
    </location>
</feature>
<evidence type="ECO:0000313" key="3">
    <source>
        <dbReference type="Proteomes" id="UP001212841"/>
    </source>
</evidence>
<dbReference type="AlphaFoldDB" id="A0AAD5SH09"/>
<sequence>MPTQPPLTATELQATLDELRRRVLDSASAKKSPPAEVPHQKAGQKPLNSVALTNRRANTVNQEPIPTESAAQDFAQADEDEREEGEISESESLPPLPPPPPPAPVPKPAPATTVDHCEGDNPHHLSEEIGIGIEDIQGQREMVTTVTMMINLGELRAVEVSQRQGIRHHNHRTGQIEEIL</sequence>
<evidence type="ECO:0000256" key="1">
    <source>
        <dbReference type="SAM" id="MobiDB-lite"/>
    </source>
</evidence>